<evidence type="ECO:0000313" key="7">
    <source>
        <dbReference type="EMBL" id="KAH7529284.1"/>
    </source>
</evidence>
<keyword evidence="4" id="KW-0472">Membrane</keyword>
<comment type="caution">
    <text evidence="7">The sequence shown here is derived from an EMBL/GenBank/DDBJ whole genome shotgun (WGS) entry which is preliminary data.</text>
</comment>
<dbReference type="AlphaFoldDB" id="A0A978VFZ5"/>
<keyword evidence="3" id="KW-0611">Plant defense</keyword>
<evidence type="ECO:0000259" key="6">
    <source>
        <dbReference type="Pfam" id="PF23286"/>
    </source>
</evidence>
<dbReference type="EMBL" id="JAEACU010000005">
    <property type="protein sequence ID" value="KAH7529284.1"/>
    <property type="molecule type" value="Genomic_DNA"/>
</dbReference>
<evidence type="ECO:0000256" key="2">
    <source>
        <dbReference type="ARBA" id="ARBA00022737"/>
    </source>
</evidence>
<name>A0A978VFZ5_ZIZJJ</name>
<dbReference type="Pfam" id="PF20160">
    <property type="entry name" value="C-JID"/>
    <property type="match status" value="1"/>
</dbReference>
<dbReference type="InterPro" id="IPR045344">
    <property type="entry name" value="C-JID"/>
</dbReference>
<dbReference type="PROSITE" id="PS51450">
    <property type="entry name" value="LRR"/>
    <property type="match status" value="1"/>
</dbReference>
<keyword evidence="1" id="KW-0433">Leucine-rich repeat</keyword>
<evidence type="ECO:0000256" key="1">
    <source>
        <dbReference type="ARBA" id="ARBA00022614"/>
    </source>
</evidence>
<feature type="domain" description="Disease resistance protein RPS4B/Roq1-like leucine-rich repeats" evidence="6">
    <location>
        <begin position="195"/>
        <end position="367"/>
    </location>
</feature>
<dbReference type="PANTHER" id="PTHR16083">
    <property type="entry name" value="LEUCINE RICH REPEAT CONTAINING PROTEIN"/>
    <property type="match status" value="1"/>
</dbReference>
<evidence type="ECO:0000259" key="5">
    <source>
        <dbReference type="Pfam" id="PF20160"/>
    </source>
</evidence>
<dbReference type="InterPro" id="IPR001611">
    <property type="entry name" value="Leu-rich_rpt"/>
</dbReference>
<protein>
    <recommendedName>
        <fullName evidence="9">TMV resistance protein N-like</fullName>
    </recommendedName>
</protein>
<keyword evidence="4" id="KW-0812">Transmembrane</keyword>
<dbReference type="InterPro" id="IPR032675">
    <property type="entry name" value="LRR_dom_sf"/>
</dbReference>
<dbReference type="Pfam" id="PF23286">
    <property type="entry name" value="LRR_13"/>
    <property type="match status" value="1"/>
</dbReference>
<dbReference type="PANTHER" id="PTHR16083:SF50">
    <property type="entry name" value="DISEASE RESISTANCE PROTEIN (TIR-NBS-LRR CLASS) FAMILY PROTEIN"/>
    <property type="match status" value="1"/>
</dbReference>
<feature type="domain" description="C-JID" evidence="5">
    <location>
        <begin position="399"/>
        <end position="533"/>
    </location>
</feature>
<dbReference type="InterPro" id="IPR058546">
    <property type="entry name" value="RPS4B/Roq1-like_LRR"/>
</dbReference>
<reference evidence="7" key="1">
    <citation type="journal article" date="2021" name="Front. Plant Sci.">
        <title>Chromosome-Scale Genome Assembly for Chinese Sour Jujube and Insights Into Its Genome Evolution and Domestication Signature.</title>
        <authorList>
            <person name="Shen L.-Y."/>
            <person name="Luo H."/>
            <person name="Wang X.-L."/>
            <person name="Wang X.-M."/>
            <person name="Qiu X.-J."/>
            <person name="Liu H."/>
            <person name="Zhou S.-S."/>
            <person name="Jia K.-H."/>
            <person name="Nie S."/>
            <person name="Bao Y.-T."/>
            <person name="Zhang R.-G."/>
            <person name="Yun Q.-Z."/>
            <person name="Chai Y.-H."/>
            <person name="Lu J.-Y."/>
            <person name="Li Y."/>
            <person name="Zhao S.-W."/>
            <person name="Mao J.-F."/>
            <person name="Jia S.-G."/>
            <person name="Mao Y.-M."/>
        </authorList>
    </citation>
    <scope>NUCLEOTIDE SEQUENCE</scope>
    <source>
        <strain evidence="7">AT0</strain>
        <tissue evidence="7">Leaf</tissue>
    </source>
</reference>
<evidence type="ECO:0000313" key="8">
    <source>
        <dbReference type="Proteomes" id="UP000813462"/>
    </source>
</evidence>
<evidence type="ECO:0008006" key="9">
    <source>
        <dbReference type="Google" id="ProtNLM"/>
    </source>
</evidence>
<keyword evidence="4" id="KW-1133">Transmembrane helix</keyword>
<dbReference type="Gene3D" id="3.80.10.10">
    <property type="entry name" value="Ribonuclease Inhibitor"/>
    <property type="match status" value="2"/>
</dbReference>
<proteinExistence type="predicted"/>
<dbReference type="SUPFAM" id="SSF52058">
    <property type="entry name" value="L domain-like"/>
    <property type="match status" value="1"/>
</dbReference>
<evidence type="ECO:0000256" key="3">
    <source>
        <dbReference type="ARBA" id="ARBA00022821"/>
    </source>
</evidence>
<accession>A0A978VFZ5</accession>
<evidence type="ECO:0000256" key="4">
    <source>
        <dbReference type="SAM" id="Phobius"/>
    </source>
</evidence>
<gene>
    <name evidence="7" type="ORF">FEM48_Zijuj05G0168200</name>
</gene>
<organism evidence="7 8">
    <name type="scientific">Ziziphus jujuba var. spinosa</name>
    <dbReference type="NCBI Taxonomy" id="714518"/>
    <lineage>
        <taxon>Eukaryota</taxon>
        <taxon>Viridiplantae</taxon>
        <taxon>Streptophyta</taxon>
        <taxon>Embryophyta</taxon>
        <taxon>Tracheophyta</taxon>
        <taxon>Spermatophyta</taxon>
        <taxon>Magnoliopsida</taxon>
        <taxon>eudicotyledons</taxon>
        <taxon>Gunneridae</taxon>
        <taxon>Pentapetalae</taxon>
        <taxon>rosids</taxon>
        <taxon>fabids</taxon>
        <taxon>Rosales</taxon>
        <taxon>Rhamnaceae</taxon>
        <taxon>Paliureae</taxon>
        <taxon>Ziziphus</taxon>
    </lineage>
</organism>
<feature type="transmembrane region" description="Helical" evidence="4">
    <location>
        <begin position="57"/>
        <end position="74"/>
    </location>
</feature>
<sequence length="567" mass="64430">MARDESQLIQRIVEAALSKLNRTLLHGTNSIEGIMLKLPEQRTLYLNATSFKKLKRLRILIFANVVLSTAIGYLSNELRLIDLPGYQFPTLPFNSGPKQLVTLNMPHNHIHQLDKEFKNFERLKVLNFSHSKFLRKIPDLSTAPNLESLYVDHCASLVEIHESIGLLTKLVTLEAQHCNNLSTVPSNLVSKYFRTLDFQGCSRLQIFPNIVHKIEFISSLNLSGTRIKELPSSIDHVVALKMLHLSDCKKLVHIPSSIYNLVFLFSLDLNGCTNLSKFPNYDAEIHDNFKLSILSLRNCNLSEEDFLATPCSFPMLKSLDLSGNKFVSLPSIRKLSKLFYLGLDNCQLLGEIPELPECQMNINATYCRSLVDTTSKIIAKHISNNAGFLRDSEIEVMLAGSDIPDWFTHKPETKSITLDVTRNMLMKLAAVTICTVFKSSIREVFSFSFELLNERDFCVRSINREIIVVEPGHMYFVFLPACALFSEFLRYSTSREAIVDFIQKIEKVRKIKVSFSGWKADRAMPSFGIHVLWDGDEVMIEGKQINVPCSISHIIDRTLDDFANEDS</sequence>
<keyword evidence="2" id="KW-0677">Repeat</keyword>
<dbReference type="Proteomes" id="UP000813462">
    <property type="component" value="Unassembled WGS sequence"/>
</dbReference>